<dbReference type="RefSeq" id="WP_380820127.1">
    <property type="nucleotide sequence ID" value="NZ_JBHTJN010000009.1"/>
</dbReference>
<dbReference type="InterPro" id="IPR037171">
    <property type="entry name" value="NagB/RpiA_transferase-like"/>
</dbReference>
<evidence type="ECO:0000256" key="1">
    <source>
        <dbReference type="ARBA" id="ARBA00010638"/>
    </source>
</evidence>
<dbReference type="PIRSF" id="PIRSF006806">
    <property type="entry name" value="FTHF_cligase"/>
    <property type="match status" value="1"/>
</dbReference>
<keyword evidence="4" id="KW-0479">Metal-binding</keyword>
<dbReference type="InterPro" id="IPR002698">
    <property type="entry name" value="FTHF_cligase"/>
</dbReference>
<evidence type="ECO:0000256" key="3">
    <source>
        <dbReference type="ARBA" id="ARBA00022840"/>
    </source>
</evidence>
<sequence length="195" mass="22691">MNTYLPSQQSNQTRNQIRHQMREVRHRLTTFEQQQAERCITEKALNLVEQHGCQTVALYLSFDSEISTESLIKKLWQEKINVTLPVLHPFSRGNLLFLKYQSDTIMQKNRYGILQPKLNVQNVVPLEQIDIIFTPLVAFDKNGNRIGMGGGFYDRTLQHWQQKSFLPVGLAHRCQQLDNLPTEIWDIPLAMVLTD</sequence>
<evidence type="ECO:0000313" key="6">
    <source>
        <dbReference type="Proteomes" id="UP001596996"/>
    </source>
</evidence>
<evidence type="ECO:0000313" key="5">
    <source>
        <dbReference type="EMBL" id="MFD0966236.1"/>
    </source>
</evidence>
<evidence type="ECO:0000256" key="4">
    <source>
        <dbReference type="RuleBase" id="RU361279"/>
    </source>
</evidence>
<dbReference type="EC" id="6.3.3.2" evidence="4"/>
<proteinExistence type="inferred from homology"/>
<dbReference type="InterPro" id="IPR024185">
    <property type="entry name" value="FTHF_cligase-like_sf"/>
</dbReference>
<reference evidence="6" key="1">
    <citation type="journal article" date="2019" name="Int. J. Syst. Evol. Microbiol.">
        <title>The Global Catalogue of Microorganisms (GCM) 10K type strain sequencing project: providing services to taxonomists for standard genome sequencing and annotation.</title>
        <authorList>
            <consortium name="The Broad Institute Genomics Platform"/>
            <consortium name="The Broad Institute Genome Sequencing Center for Infectious Disease"/>
            <person name="Wu L."/>
            <person name="Ma J."/>
        </authorList>
    </citation>
    <scope>NUCLEOTIDE SEQUENCE [LARGE SCALE GENOMIC DNA]</scope>
    <source>
        <strain evidence="6">CCUG 61707</strain>
    </source>
</reference>
<keyword evidence="6" id="KW-1185">Reference proteome</keyword>
<keyword evidence="3 4" id="KW-0067">ATP-binding</keyword>
<comment type="cofactor">
    <cofactor evidence="4">
        <name>Mg(2+)</name>
        <dbReference type="ChEBI" id="CHEBI:18420"/>
    </cofactor>
</comment>
<dbReference type="Proteomes" id="UP001596996">
    <property type="component" value="Unassembled WGS sequence"/>
</dbReference>
<organism evidence="5 6">
    <name type="scientific">Seminibacterium arietis</name>
    <dbReference type="NCBI Taxonomy" id="1173502"/>
    <lineage>
        <taxon>Bacteria</taxon>
        <taxon>Pseudomonadati</taxon>
        <taxon>Pseudomonadota</taxon>
        <taxon>Gammaproteobacteria</taxon>
        <taxon>Pasteurellales</taxon>
        <taxon>Pasteurellaceae</taxon>
        <taxon>Seminibacterium</taxon>
    </lineage>
</organism>
<accession>A0ABW3I9B1</accession>
<dbReference type="GO" id="GO:0030272">
    <property type="term" value="F:5-formyltetrahydrofolate cyclo-ligase activity"/>
    <property type="evidence" value="ECO:0007669"/>
    <property type="project" value="UniProtKB-EC"/>
</dbReference>
<keyword evidence="4" id="KW-0460">Magnesium</keyword>
<keyword evidence="2 4" id="KW-0547">Nucleotide-binding</keyword>
<dbReference type="SUPFAM" id="SSF100950">
    <property type="entry name" value="NagB/RpiA/CoA transferase-like"/>
    <property type="match status" value="1"/>
</dbReference>
<name>A0ABW3I9B1_9PAST</name>
<dbReference type="Gene3D" id="3.40.50.10420">
    <property type="entry name" value="NagB/RpiA/CoA transferase-like"/>
    <property type="match status" value="1"/>
</dbReference>
<comment type="similarity">
    <text evidence="1 4">Belongs to the 5-formyltetrahydrofolate cyclo-ligase family.</text>
</comment>
<gene>
    <name evidence="5" type="ORF">ACFQ02_05130</name>
</gene>
<keyword evidence="5" id="KW-0436">Ligase</keyword>
<comment type="catalytic activity">
    <reaction evidence="4">
        <text>(6S)-5-formyl-5,6,7,8-tetrahydrofolate + ATP = (6R)-5,10-methenyltetrahydrofolate + ADP + phosphate</text>
        <dbReference type="Rhea" id="RHEA:10488"/>
        <dbReference type="ChEBI" id="CHEBI:30616"/>
        <dbReference type="ChEBI" id="CHEBI:43474"/>
        <dbReference type="ChEBI" id="CHEBI:57455"/>
        <dbReference type="ChEBI" id="CHEBI:57457"/>
        <dbReference type="ChEBI" id="CHEBI:456216"/>
        <dbReference type="EC" id="6.3.3.2"/>
    </reaction>
</comment>
<dbReference type="PANTHER" id="PTHR23407">
    <property type="entry name" value="ATPASE INHIBITOR/5-FORMYLTETRAHYDROFOLATE CYCLO-LIGASE"/>
    <property type="match status" value="1"/>
</dbReference>
<dbReference type="Pfam" id="PF01812">
    <property type="entry name" value="5-FTHF_cyc-lig"/>
    <property type="match status" value="1"/>
</dbReference>
<dbReference type="PANTHER" id="PTHR23407:SF1">
    <property type="entry name" value="5-FORMYLTETRAHYDROFOLATE CYCLO-LIGASE"/>
    <property type="match status" value="1"/>
</dbReference>
<comment type="caution">
    <text evidence="5">The sequence shown here is derived from an EMBL/GenBank/DDBJ whole genome shotgun (WGS) entry which is preliminary data.</text>
</comment>
<dbReference type="NCBIfam" id="TIGR02727">
    <property type="entry name" value="MTHFS_bact"/>
    <property type="match status" value="1"/>
</dbReference>
<dbReference type="EMBL" id="JBHTJN010000009">
    <property type="protein sequence ID" value="MFD0966236.1"/>
    <property type="molecule type" value="Genomic_DNA"/>
</dbReference>
<evidence type="ECO:0000256" key="2">
    <source>
        <dbReference type="ARBA" id="ARBA00022741"/>
    </source>
</evidence>
<protein>
    <recommendedName>
        <fullName evidence="4">5-formyltetrahydrofolate cyclo-ligase</fullName>
        <ecNumber evidence="4">6.3.3.2</ecNumber>
    </recommendedName>
</protein>